<name>A0A8T8SIZ3_9BASI</name>
<reference evidence="1" key="2">
    <citation type="journal article" date="2019" name="IMA Fungus">
        <title>Genome sequencing and comparison of five Tilletia species to identify candidate genes for the detection of regulated species infecting wheat.</title>
        <authorList>
            <person name="Nguyen H.D.T."/>
            <person name="Sultana T."/>
            <person name="Kesanakurti P."/>
            <person name="Hambleton S."/>
        </authorList>
    </citation>
    <scope>NUCLEOTIDE SEQUENCE</scope>
    <source>
        <strain evidence="1">DAOMC 238032</strain>
    </source>
</reference>
<dbReference type="Proteomes" id="UP000077671">
    <property type="component" value="Unassembled WGS sequence"/>
</dbReference>
<reference evidence="1" key="1">
    <citation type="submission" date="2016-04" db="EMBL/GenBank/DDBJ databases">
        <authorList>
            <person name="Nguyen H.D."/>
            <person name="Kesanakurti P."/>
            <person name="Cullis J."/>
            <person name="Levesque C.A."/>
            <person name="Hambleton S."/>
        </authorList>
    </citation>
    <scope>NUCLEOTIDE SEQUENCE</scope>
    <source>
        <strain evidence="1">DAOMC 238032</strain>
    </source>
</reference>
<organism evidence="1 2">
    <name type="scientific">Tilletia caries</name>
    <name type="common">wheat bunt fungus</name>
    <dbReference type="NCBI Taxonomy" id="13290"/>
    <lineage>
        <taxon>Eukaryota</taxon>
        <taxon>Fungi</taxon>
        <taxon>Dikarya</taxon>
        <taxon>Basidiomycota</taxon>
        <taxon>Ustilaginomycotina</taxon>
        <taxon>Exobasidiomycetes</taxon>
        <taxon>Tilletiales</taxon>
        <taxon>Tilletiaceae</taxon>
        <taxon>Tilletia</taxon>
    </lineage>
</organism>
<comment type="caution">
    <text evidence="1">The sequence shown here is derived from an EMBL/GenBank/DDBJ whole genome shotgun (WGS) entry which is preliminary data.</text>
</comment>
<sequence>MATIQSLSTMRDETDILHLTANVADHSLEVPMTPMAPITLNLVVLPIAMEGASAIKMVVIPYGATIQEWWDNSKSTPAAPEPTILLDGVLVRGNPMFGTLLLDRDTIIEVIITPRYPVIRKRVNFRGIPTEL</sequence>
<evidence type="ECO:0000313" key="2">
    <source>
        <dbReference type="Proteomes" id="UP000077671"/>
    </source>
</evidence>
<evidence type="ECO:0000313" key="1">
    <source>
        <dbReference type="EMBL" id="KAE8241127.1"/>
    </source>
</evidence>
<gene>
    <name evidence="1" type="ORF">A4X03_0g8211</name>
</gene>
<protein>
    <submittedName>
        <fullName evidence="1">Uncharacterized protein</fullName>
    </submittedName>
</protein>
<proteinExistence type="predicted"/>
<dbReference type="EMBL" id="LWDD02002341">
    <property type="protein sequence ID" value="KAE8241127.1"/>
    <property type="molecule type" value="Genomic_DNA"/>
</dbReference>
<dbReference type="AlphaFoldDB" id="A0A8T8SIZ3"/>
<accession>A0A8T8SIZ3</accession>